<sequence>MNKFEFPVPDSELEFRESDEIDCKVNFNENSFGFYLYPNEFTRQQISLGCVGAKFLFVCATNSSIRENIYGTCSIDTISAVPGESNEFHRYVFLDYRNDKVEEPVPFIWIGFRLSDVKNNDYLLLKLNSSYEKIDFIQFNRDTYKYDVVTSVDNCENSLKLRLHG</sequence>
<evidence type="ECO:0000313" key="2">
    <source>
        <dbReference type="Proteomes" id="UP001253463"/>
    </source>
</evidence>
<comment type="caution">
    <text evidence="1">The sequence shown here is derived from an EMBL/GenBank/DDBJ whole genome shotgun (WGS) entry which is preliminary data.</text>
</comment>
<evidence type="ECO:0000313" key="1">
    <source>
        <dbReference type="EMBL" id="ELN6934628.1"/>
    </source>
</evidence>
<name>A0AAI9G9W9_9VIBR</name>
<dbReference type="Proteomes" id="UP001253463">
    <property type="component" value="Unassembled WGS sequence"/>
</dbReference>
<accession>A0AAI9G9W9</accession>
<organism evidence="1 2">
    <name type="scientific">Vibrio navarrensis</name>
    <dbReference type="NCBI Taxonomy" id="29495"/>
    <lineage>
        <taxon>Bacteria</taxon>
        <taxon>Pseudomonadati</taxon>
        <taxon>Pseudomonadota</taxon>
        <taxon>Gammaproteobacteria</taxon>
        <taxon>Vibrionales</taxon>
        <taxon>Vibrionaceae</taxon>
        <taxon>Vibrio</taxon>
    </lineage>
</organism>
<dbReference type="AlphaFoldDB" id="A0AAI9G9W9"/>
<reference evidence="1" key="1">
    <citation type="submission" date="2023-10" db="EMBL/GenBank/DDBJ databases">
        <authorList>
            <consortium name="PulseNet: The National Subtyping Network for Foodborne Disease Surveillance"/>
        </authorList>
    </citation>
    <scope>NUCLEOTIDE SEQUENCE</scope>
    <source>
        <strain evidence="1">PNUSAV004886</strain>
    </source>
</reference>
<dbReference type="EMBL" id="ABNSCA010000036">
    <property type="protein sequence ID" value="ELN6934628.1"/>
    <property type="molecule type" value="Genomic_DNA"/>
</dbReference>
<proteinExistence type="predicted"/>
<gene>
    <name evidence="1" type="ORF">RZY48_004144</name>
</gene>
<protein>
    <submittedName>
        <fullName evidence="1">Uncharacterized protein</fullName>
    </submittedName>
</protein>